<dbReference type="InterPro" id="IPR036097">
    <property type="entry name" value="HisK_dim/P_sf"/>
</dbReference>
<dbReference type="InterPro" id="IPR003661">
    <property type="entry name" value="HisK_dim/P_dom"/>
</dbReference>
<dbReference type="Gene3D" id="1.10.287.130">
    <property type="match status" value="1"/>
</dbReference>
<feature type="domain" description="Histidine kinase" evidence="10">
    <location>
        <begin position="171"/>
        <end position="389"/>
    </location>
</feature>
<dbReference type="SUPFAM" id="SSF55874">
    <property type="entry name" value="ATPase domain of HSP90 chaperone/DNA topoisomerase II/histidine kinase"/>
    <property type="match status" value="1"/>
</dbReference>
<keyword evidence="4 11" id="KW-0808">Transferase</keyword>
<dbReference type="SUPFAM" id="SSF47384">
    <property type="entry name" value="Homodimeric domain of signal transducing histidine kinase"/>
    <property type="match status" value="1"/>
</dbReference>
<keyword evidence="9" id="KW-1133">Transmembrane helix</keyword>
<keyword evidence="9" id="KW-0472">Membrane</keyword>
<comment type="caution">
    <text evidence="11">The sequence shown here is derived from an EMBL/GenBank/DDBJ whole genome shotgun (WGS) entry which is preliminary data.</text>
</comment>
<proteinExistence type="predicted"/>
<feature type="transmembrane region" description="Helical" evidence="9">
    <location>
        <begin position="58"/>
        <end position="76"/>
    </location>
</feature>
<evidence type="ECO:0000256" key="4">
    <source>
        <dbReference type="ARBA" id="ARBA00022679"/>
    </source>
</evidence>
<evidence type="ECO:0000256" key="6">
    <source>
        <dbReference type="ARBA" id="ARBA00022777"/>
    </source>
</evidence>
<dbReference type="EMBL" id="CAJZAF010000073">
    <property type="protein sequence ID" value="CAG9187461.1"/>
    <property type="molecule type" value="Genomic_DNA"/>
</dbReference>
<gene>
    <name evidence="11" type="primary">cqsS</name>
    <name evidence="11" type="ORF">LMG23994_06906</name>
</gene>
<keyword evidence="5" id="KW-0547">Nucleotide-binding</keyword>
<reference evidence="11 12" key="1">
    <citation type="submission" date="2021-08" db="EMBL/GenBank/DDBJ databases">
        <authorList>
            <person name="Peeters C."/>
        </authorList>
    </citation>
    <scope>NUCLEOTIDE SEQUENCE [LARGE SCALE GENOMIC DNA]</scope>
    <source>
        <strain evidence="11 12">LMG 23994</strain>
    </source>
</reference>
<evidence type="ECO:0000256" key="5">
    <source>
        <dbReference type="ARBA" id="ARBA00022741"/>
    </source>
</evidence>
<evidence type="ECO:0000256" key="7">
    <source>
        <dbReference type="ARBA" id="ARBA00022840"/>
    </source>
</evidence>
<organism evidence="11 12">
    <name type="scientific">Cupriavidus pinatubonensis</name>
    <dbReference type="NCBI Taxonomy" id="248026"/>
    <lineage>
        <taxon>Bacteria</taxon>
        <taxon>Pseudomonadati</taxon>
        <taxon>Pseudomonadota</taxon>
        <taxon>Betaproteobacteria</taxon>
        <taxon>Burkholderiales</taxon>
        <taxon>Burkholderiaceae</taxon>
        <taxon>Cupriavidus</taxon>
    </lineage>
</organism>
<dbReference type="PANTHER" id="PTHR42878:SF7">
    <property type="entry name" value="SENSOR HISTIDINE KINASE GLRK"/>
    <property type="match status" value="1"/>
</dbReference>
<protein>
    <recommendedName>
        <fullName evidence="2">histidine kinase</fullName>
        <ecNumber evidence="2">2.7.13.3</ecNumber>
    </recommendedName>
</protein>
<keyword evidence="3" id="KW-0597">Phosphoprotein</keyword>
<dbReference type="InterPro" id="IPR050351">
    <property type="entry name" value="BphY/WalK/GraS-like"/>
</dbReference>
<feature type="transmembrane region" description="Helical" evidence="9">
    <location>
        <begin position="30"/>
        <end position="46"/>
    </location>
</feature>
<dbReference type="PRINTS" id="PR00344">
    <property type="entry name" value="BCTRLSENSOR"/>
</dbReference>
<dbReference type="CDD" id="cd00082">
    <property type="entry name" value="HisKA"/>
    <property type="match status" value="1"/>
</dbReference>
<keyword evidence="7" id="KW-0067">ATP-binding</keyword>
<dbReference type="SMART" id="SM00387">
    <property type="entry name" value="HATPase_c"/>
    <property type="match status" value="1"/>
</dbReference>
<evidence type="ECO:0000256" key="9">
    <source>
        <dbReference type="SAM" id="Phobius"/>
    </source>
</evidence>
<dbReference type="InterPro" id="IPR036890">
    <property type="entry name" value="HATPase_C_sf"/>
</dbReference>
<evidence type="ECO:0000313" key="12">
    <source>
        <dbReference type="Proteomes" id="UP000701702"/>
    </source>
</evidence>
<dbReference type="Pfam" id="PF02518">
    <property type="entry name" value="HATPase_c"/>
    <property type="match status" value="1"/>
</dbReference>
<accession>A0ABN7ZS47</accession>
<dbReference type="EC" id="2.7.13.3" evidence="2"/>
<evidence type="ECO:0000256" key="3">
    <source>
        <dbReference type="ARBA" id="ARBA00022553"/>
    </source>
</evidence>
<dbReference type="PROSITE" id="PS50109">
    <property type="entry name" value="HIS_KIN"/>
    <property type="match status" value="1"/>
</dbReference>
<evidence type="ECO:0000313" key="11">
    <source>
        <dbReference type="EMBL" id="CAG9187461.1"/>
    </source>
</evidence>
<dbReference type="InterPro" id="IPR005467">
    <property type="entry name" value="His_kinase_dom"/>
</dbReference>
<feature type="transmembrane region" description="Helical" evidence="9">
    <location>
        <begin position="88"/>
        <end position="121"/>
    </location>
</feature>
<evidence type="ECO:0000256" key="2">
    <source>
        <dbReference type="ARBA" id="ARBA00012438"/>
    </source>
</evidence>
<feature type="transmembrane region" description="Helical" evidence="9">
    <location>
        <begin position="133"/>
        <end position="152"/>
    </location>
</feature>
<dbReference type="Pfam" id="PF00512">
    <property type="entry name" value="HisKA"/>
    <property type="match status" value="1"/>
</dbReference>
<comment type="catalytic activity">
    <reaction evidence="1">
        <text>ATP + protein L-histidine = ADP + protein N-phospho-L-histidine.</text>
        <dbReference type="EC" id="2.7.13.3"/>
    </reaction>
</comment>
<keyword evidence="12" id="KW-1185">Reference proteome</keyword>
<keyword evidence="9" id="KW-0812">Transmembrane</keyword>
<name>A0ABN7ZS47_9BURK</name>
<evidence type="ECO:0000256" key="1">
    <source>
        <dbReference type="ARBA" id="ARBA00000085"/>
    </source>
</evidence>
<evidence type="ECO:0000259" key="10">
    <source>
        <dbReference type="PROSITE" id="PS50109"/>
    </source>
</evidence>
<dbReference type="GO" id="GO:0004673">
    <property type="term" value="F:protein histidine kinase activity"/>
    <property type="evidence" value="ECO:0007669"/>
    <property type="project" value="UniProtKB-EC"/>
</dbReference>
<sequence>MQLVGALGSVGHPLYYYIWSYVFPQPYENLWLRLLCTALFAPLLFSNRFSQKKWLPPYALFAITVGLPFAFVFFYLENSGSLAWAESVIIAVIILYHFGTAFATISLIFGSTAAVVLFLLAGNSVTGVPWESLLLQLPIIAFIVAVLVVIKLDRHLLLEQKQRGVATALATVAHELRTPLASLAMTITGLKARLSRLTQDEASLVDSLLQAAGRMESDLTHVNNSIELLVANSKDPHSAEREPFDPELAIRSALARFPFTGDHGSAIVSIEATHSANVLGNAQLFELVVTNLTKNALEAINRAGKGDIRVRCYVDHSRVHIIFRDTATGVSPLILEKMFQPFFSYPSHRGTGIGLAFCRSVLHSWGATISCSSVEHEFTEFHIRLPRIVAT</sequence>
<evidence type="ECO:0000256" key="8">
    <source>
        <dbReference type="ARBA" id="ARBA00023012"/>
    </source>
</evidence>
<keyword evidence="6 11" id="KW-0418">Kinase</keyword>
<dbReference type="Gene3D" id="3.30.565.10">
    <property type="entry name" value="Histidine kinase-like ATPase, C-terminal domain"/>
    <property type="match status" value="1"/>
</dbReference>
<dbReference type="InterPro" id="IPR004358">
    <property type="entry name" value="Sig_transdc_His_kin-like_C"/>
</dbReference>
<keyword evidence="8" id="KW-0902">Two-component regulatory system</keyword>
<dbReference type="Proteomes" id="UP000701702">
    <property type="component" value="Unassembled WGS sequence"/>
</dbReference>
<dbReference type="InterPro" id="IPR003594">
    <property type="entry name" value="HATPase_dom"/>
</dbReference>
<dbReference type="PANTHER" id="PTHR42878">
    <property type="entry name" value="TWO-COMPONENT HISTIDINE KINASE"/>
    <property type="match status" value="1"/>
</dbReference>